<evidence type="ECO:0000256" key="1">
    <source>
        <dbReference type="ARBA" id="ARBA00006817"/>
    </source>
</evidence>
<evidence type="ECO:0000313" key="4">
    <source>
        <dbReference type="Proteomes" id="UP000467305"/>
    </source>
</evidence>
<dbReference type="EMBL" id="WAAU01000028">
    <property type="protein sequence ID" value="KAB1154604.1"/>
    <property type="molecule type" value="Genomic_DNA"/>
</dbReference>
<proteinExistence type="inferred from homology"/>
<comment type="caution">
    <text evidence="3">The sequence shown here is derived from an EMBL/GenBank/DDBJ whole genome shotgun (WGS) entry which is preliminary data.</text>
</comment>
<dbReference type="Gene3D" id="3.30.530.20">
    <property type="match status" value="1"/>
</dbReference>
<reference evidence="3 4" key="1">
    <citation type="submission" date="2019-09" db="EMBL/GenBank/DDBJ databases">
        <authorList>
            <person name="Cao W.R."/>
        </authorList>
    </citation>
    <scope>NUCLEOTIDE SEQUENCE [LARGE SCALE GENOMIC DNA]</scope>
    <source>
        <strain evidence="4">a4</strain>
    </source>
</reference>
<dbReference type="InterPro" id="IPR013538">
    <property type="entry name" value="ASHA1/2-like_C"/>
</dbReference>
<dbReference type="RefSeq" id="WP_150900687.1">
    <property type="nucleotide sequence ID" value="NZ_WAAU01000028.1"/>
</dbReference>
<evidence type="ECO:0000259" key="2">
    <source>
        <dbReference type="Pfam" id="PF08327"/>
    </source>
</evidence>
<dbReference type="Proteomes" id="UP000467305">
    <property type="component" value="Unassembled WGS sequence"/>
</dbReference>
<dbReference type="OrthoDB" id="2364866at2"/>
<keyword evidence="4" id="KW-1185">Reference proteome</keyword>
<sequence>MSLEVHVKDVVRRNVEEIFKAIVDKEKISKYFVSEASANLVQGTEVKWEWKDFDAECMVSVLSVTENKEIVFSWAGNQIVTEVEMKFTSNDDATTEVNITEKSYENTPEGIKKTMQQTQGWTDFLCSLKAYLYTGINLRNGKMN</sequence>
<accession>A0A7J5AAK9</accession>
<name>A0A7J5AAK9_9FLAO</name>
<evidence type="ECO:0000313" key="3">
    <source>
        <dbReference type="EMBL" id="KAB1154604.1"/>
    </source>
</evidence>
<feature type="domain" description="Activator of Hsp90 ATPase homologue 1/2-like C-terminal" evidence="2">
    <location>
        <begin position="14"/>
        <end position="132"/>
    </location>
</feature>
<dbReference type="SUPFAM" id="SSF55961">
    <property type="entry name" value="Bet v1-like"/>
    <property type="match status" value="1"/>
</dbReference>
<protein>
    <submittedName>
        <fullName evidence="3">ATPase</fullName>
    </submittedName>
</protein>
<comment type="similarity">
    <text evidence="1">Belongs to the AHA1 family.</text>
</comment>
<dbReference type="AlphaFoldDB" id="A0A7J5AAK9"/>
<gene>
    <name evidence="3" type="ORF">F7018_13835</name>
</gene>
<organism evidence="3 4">
    <name type="scientific">Tenacibaculum aiptasiae</name>
    <dbReference type="NCBI Taxonomy" id="426481"/>
    <lineage>
        <taxon>Bacteria</taxon>
        <taxon>Pseudomonadati</taxon>
        <taxon>Bacteroidota</taxon>
        <taxon>Flavobacteriia</taxon>
        <taxon>Flavobacteriales</taxon>
        <taxon>Flavobacteriaceae</taxon>
        <taxon>Tenacibaculum</taxon>
    </lineage>
</organism>
<dbReference type="InterPro" id="IPR023393">
    <property type="entry name" value="START-like_dom_sf"/>
</dbReference>
<dbReference type="Pfam" id="PF08327">
    <property type="entry name" value="AHSA1"/>
    <property type="match status" value="1"/>
</dbReference>